<keyword evidence="2" id="KW-1185">Reference proteome</keyword>
<sequence length="98" mass="11579">MKRKKNDNPPLKYTRGDPAREKLQTGPVCVVVHCFDTARRIYRTRWLQRMSSRPAINNVAFSVHARCKDYNDDDELQIYRENPRIIAATTPRFDIMLK</sequence>
<evidence type="ECO:0000313" key="1">
    <source>
        <dbReference type="EMBL" id="CAB0037283.1"/>
    </source>
</evidence>
<reference evidence="1 2" key="1">
    <citation type="submission" date="2020-02" db="EMBL/GenBank/DDBJ databases">
        <authorList>
            <person name="Ferguson B K."/>
        </authorList>
    </citation>
    <scope>NUCLEOTIDE SEQUENCE [LARGE SCALE GENOMIC DNA]</scope>
</reference>
<name>A0A6H5INU1_9HYME</name>
<dbReference type="AlphaFoldDB" id="A0A6H5INU1"/>
<protein>
    <submittedName>
        <fullName evidence="1">Uncharacterized protein</fullName>
    </submittedName>
</protein>
<organism evidence="1 2">
    <name type="scientific">Trichogramma brassicae</name>
    <dbReference type="NCBI Taxonomy" id="86971"/>
    <lineage>
        <taxon>Eukaryota</taxon>
        <taxon>Metazoa</taxon>
        <taxon>Ecdysozoa</taxon>
        <taxon>Arthropoda</taxon>
        <taxon>Hexapoda</taxon>
        <taxon>Insecta</taxon>
        <taxon>Pterygota</taxon>
        <taxon>Neoptera</taxon>
        <taxon>Endopterygota</taxon>
        <taxon>Hymenoptera</taxon>
        <taxon>Apocrita</taxon>
        <taxon>Proctotrupomorpha</taxon>
        <taxon>Chalcidoidea</taxon>
        <taxon>Trichogrammatidae</taxon>
        <taxon>Trichogramma</taxon>
    </lineage>
</organism>
<gene>
    <name evidence="1" type="ORF">TBRA_LOCUS9118</name>
</gene>
<dbReference type="Proteomes" id="UP000479190">
    <property type="component" value="Unassembled WGS sequence"/>
</dbReference>
<dbReference type="EMBL" id="CADCXV010000847">
    <property type="protein sequence ID" value="CAB0037283.1"/>
    <property type="molecule type" value="Genomic_DNA"/>
</dbReference>
<accession>A0A6H5INU1</accession>
<proteinExistence type="predicted"/>
<evidence type="ECO:0000313" key="2">
    <source>
        <dbReference type="Proteomes" id="UP000479190"/>
    </source>
</evidence>